<dbReference type="InterPro" id="IPR050219">
    <property type="entry name" value="DnaG_primase"/>
</dbReference>
<evidence type="ECO:0000313" key="3">
    <source>
        <dbReference type="EMBL" id="GAI78730.1"/>
    </source>
</evidence>
<dbReference type="AlphaFoldDB" id="X1STP4"/>
<dbReference type="Pfam" id="PF08275">
    <property type="entry name" value="DNAG_N"/>
    <property type="match status" value="1"/>
</dbReference>
<dbReference type="Gene3D" id="1.10.860.10">
    <property type="entry name" value="DNAb Helicase, Chain A"/>
    <property type="match status" value="1"/>
</dbReference>
<dbReference type="Gene3D" id="3.90.980.10">
    <property type="entry name" value="DNA primase, catalytic core, N-terminal domain"/>
    <property type="match status" value="1"/>
</dbReference>
<dbReference type="InterPro" id="IPR037068">
    <property type="entry name" value="DNA_primase_core_N_sf"/>
</dbReference>
<dbReference type="InterPro" id="IPR016136">
    <property type="entry name" value="DNA_helicase_N/primase_C"/>
</dbReference>
<dbReference type="GO" id="GO:0006269">
    <property type="term" value="P:DNA replication, synthesis of primer"/>
    <property type="evidence" value="ECO:0007669"/>
    <property type="project" value="TreeGrafter"/>
</dbReference>
<comment type="caution">
    <text evidence="3">The sequence shown here is derived from an EMBL/GenBank/DDBJ whole genome shotgun (WGS) entry which is preliminary data.</text>
</comment>
<gene>
    <name evidence="3" type="ORF">S12H4_16481</name>
</gene>
<dbReference type="InterPro" id="IPR013264">
    <property type="entry name" value="DNAG_N"/>
</dbReference>
<sequence>GRVIGFGGRTLDNAPAKYINSPTTVLFGKSNCLYGLEQARHQIVSSATAVVVEGYTDCIAAHQLECTNVVATLGTSLTAGHGRILRRYAKKVILVFDSDVAGIEAANRALDVCLSQHIDIRIASVPEGKDLCDFILAVGKDPFEKLLADAVDVLSFKWDRLKEKFADDETIAGRKAAVEEYLQAIALGLSTGNISPIDTGIIINRISAIIGLDKKQINRELNIRIARAARAASYNVENQRAGAINLGQGLFAAAQREILEILLNEPKLFESAKSKIKPDDFDVPLLKQTAQILFEMLNTKTHISLEEVLTRAESTDLGNCITQLAQAGDQKRKFESRLTAAIDVFAKHLARRDTPQPTAEKDQKKFLKRAYEN</sequence>
<dbReference type="PANTHER" id="PTHR30313">
    <property type="entry name" value="DNA PRIMASE"/>
    <property type="match status" value="1"/>
</dbReference>
<dbReference type="InterPro" id="IPR006171">
    <property type="entry name" value="TOPRIM_dom"/>
</dbReference>
<dbReference type="CDD" id="cd03364">
    <property type="entry name" value="TOPRIM_DnaG_primases"/>
    <property type="match status" value="1"/>
</dbReference>
<proteinExistence type="predicted"/>
<dbReference type="Pfam" id="PF13155">
    <property type="entry name" value="Toprim_2"/>
    <property type="match status" value="1"/>
</dbReference>
<feature type="non-terminal residue" evidence="3">
    <location>
        <position position="373"/>
    </location>
</feature>
<dbReference type="PROSITE" id="PS50880">
    <property type="entry name" value="TOPRIM"/>
    <property type="match status" value="1"/>
</dbReference>
<accession>X1STP4</accession>
<reference evidence="3" key="1">
    <citation type="journal article" date="2014" name="Front. Microbiol.">
        <title>High frequency of phylogenetically diverse reductive dehalogenase-homologous genes in deep subseafloor sedimentary metagenomes.</title>
        <authorList>
            <person name="Kawai M."/>
            <person name="Futagami T."/>
            <person name="Toyoda A."/>
            <person name="Takaki Y."/>
            <person name="Nishi S."/>
            <person name="Hori S."/>
            <person name="Arai W."/>
            <person name="Tsubouchi T."/>
            <person name="Morono Y."/>
            <person name="Uchiyama I."/>
            <person name="Ito T."/>
            <person name="Fujiyama A."/>
            <person name="Inagaki F."/>
            <person name="Takami H."/>
        </authorList>
    </citation>
    <scope>NUCLEOTIDE SEQUENCE</scope>
    <source>
        <strain evidence="3">Expedition CK06-06</strain>
    </source>
</reference>
<protein>
    <recommendedName>
        <fullName evidence="2">Toprim domain-containing protein</fullName>
    </recommendedName>
</protein>
<name>X1STP4_9ZZZZ</name>
<dbReference type="Gene3D" id="3.40.1360.10">
    <property type="match status" value="1"/>
</dbReference>
<dbReference type="GO" id="GO:0005737">
    <property type="term" value="C:cytoplasm"/>
    <property type="evidence" value="ECO:0007669"/>
    <property type="project" value="TreeGrafter"/>
</dbReference>
<evidence type="ECO:0000259" key="2">
    <source>
        <dbReference type="PROSITE" id="PS50880"/>
    </source>
</evidence>
<dbReference type="SUPFAM" id="SSF56731">
    <property type="entry name" value="DNA primase core"/>
    <property type="match status" value="1"/>
</dbReference>
<evidence type="ECO:0000256" key="1">
    <source>
        <dbReference type="SAM" id="MobiDB-lite"/>
    </source>
</evidence>
<dbReference type="InterPro" id="IPR034151">
    <property type="entry name" value="TOPRIM_DnaG_bac"/>
</dbReference>
<dbReference type="PANTHER" id="PTHR30313:SF2">
    <property type="entry name" value="DNA PRIMASE"/>
    <property type="match status" value="1"/>
</dbReference>
<dbReference type="SMART" id="SM00493">
    <property type="entry name" value="TOPRIM"/>
    <property type="match status" value="1"/>
</dbReference>
<organism evidence="3">
    <name type="scientific">marine sediment metagenome</name>
    <dbReference type="NCBI Taxonomy" id="412755"/>
    <lineage>
        <taxon>unclassified sequences</taxon>
        <taxon>metagenomes</taxon>
        <taxon>ecological metagenomes</taxon>
    </lineage>
</organism>
<feature type="domain" description="Toprim" evidence="2">
    <location>
        <begin position="47"/>
        <end position="128"/>
    </location>
</feature>
<dbReference type="EMBL" id="BARW01007974">
    <property type="protein sequence ID" value="GAI78730.1"/>
    <property type="molecule type" value="Genomic_DNA"/>
</dbReference>
<feature type="region of interest" description="Disordered" evidence="1">
    <location>
        <begin position="352"/>
        <end position="373"/>
    </location>
</feature>
<feature type="non-terminal residue" evidence="3">
    <location>
        <position position="1"/>
    </location>
</feature>